<proteinExistence type="predicted"/>
<dbReference type="AlphaFoldDB" id="A0A8J3WX95"/>
<feature type="compositionally biased region" description="Polar residues" evidence="1">
    <location>
        <begin position="126"/>
        <end position="138"/>
    </location>
</feature>
<feature type="region of interest" description="Disordered" evidence="1">
    <location>
        <begin position="122"/>
        <end position="169"/>
    </location>
</feature>
<name>A0A8J3WX95_9ACTN</name>
<evidence type="ECO:0000256" key="1">
    <source>
        <dbReference type="SAM" id="MobiDB-lite"/>
    </source>
</evidence>
<gene>
    <name evidence="2" type="ORF">Pta02_70130</name>
</gene>
<dbReference type="Proteomes" id="UP000634476">
    <property type="component" value="Unassembled WGS sequence"/>
</dbReference>
<reference evidence="2" key="1">
    <citation type="submission" date="2021-01" db="EMBL/GenBank/DDBJ databases">
        <title>Whole genome shotgun sequence of Planobispora takensis NBRC 109077.</title>
        <authorList>
            <person name="Komaki H."/>
            <person name="Tamura T."/>
        </authorList>
    </citation>
    <scope>NUCLEOTIDE SEQUENCE</scope>
    <source>
        <strain evidence="2">NBRC 109077</strain>
    </source>
</reference>
<evidence type="ECO:0000313" key="3">
    <source>
        <dbReference type="Proteomes" id="UP000634476"/>
    </source>
</evidence>
<organism evidence="2 3">
    <name type="scientific">Planobispora takensis</name>
    <dbReference type="NCBI Taxonomy" id="1367882"/>
    <lineage>
        <taxon>Bacteria</taxon>
        <taxon>Bacillati</taxon>
        <taxon>Actinomycetota</taxon>
        <taxon>Actinomycetes</taxon>
        <taxon>Streptosporangiales</taxon>
        <taxon>Streptosporangiaceae</taxon>
        <taxon>Planobispora</taxon>
    </lineage>
</organism>
<protein>
    <submittedName>
        <fullName evidence="2">Uncharacterized protein</fullName>
    </submittedName>
</protein>
<sequence length="169" mass="17215">MESFIWYGRSARRGIDDDVVGVAAGPGIEVAAAGDQPQTGMAETAVDPPGGEIPLGGFFAALHGEGDPTAIASDDLDGVPGRSWCRPVKTAGPVVVSTRPRMTAGPISPGVGPCRYQPVRFGWSTGGTPTVPSGSRPTEPTEERSVALGRLRRPAVAAGLSPEPAIASS</sequence>
<accession>A0A8J3WX95</accession>
<comment type="caution">
    <text evidence="2">The sequence shown here is derived from an EMBL/GenBank/DDBJ whole genome shotgun (WGS) entry which is preliminary data.</text>
</comment>
<keyword evidence="3" id="KW-1185">Reference proteome</keyword>
<evidence type="ECO:0000313" key="2">
    <source>
        <dbReference type="EMBL" id="GII05005.1"/>
    </source>
</evidence>
<dbReference type="EMBL" id="BOOK01000060">
    <property type="protein sequence ID" value="GII05005.1"/>
    <property type="molecule type" value="Genomic_DNA"/>
</dbReference>